<proteinExistence type="predicted"/>
<dbReference type="EMBL" id="CP113088">
    <property type="protein sequence ID" value="WAC01921.1"/>
    <property type="molecule type" value="Genomic_DNA"/>
</dbReference>
<keyword evidence="1" id="KW-1133">Transmembrane helix</keyword>
<keyword evidence="1" id="KW-0472">Membrane</keyword>
<feature type="transmembrane region" description="Helical" evidence="1">
    <location>
        <begin position="5"/>
        <end position="24"/>
    </location>
</feature>
<gene>
    <name evidence="2" type="ORF">N7U66_19075</name>
</gene>
<protein>
    <submittedName>
        <fullName evidence="2">Uncharacterized protein</fullName>
    </submittedName>
</protein>
<keyword evidence="3" id="KW-1185">Reference proteome</keyword>
<reference evidence="2" key="1">
    <citation type="submission" date="2022-11" db="EMBL/GenBank/DDBJ databases">
        <title>Lacinutrix neustonica HL-RS19T sp. nov., isolated from the surface microlayer sample of brackish Lake Shihwa.</title>
        <authorList>
            <person name="Choi J.Y."/>
            <person name="Hwang C.Y."/>
        </authorList>
    </citation>
    <scope>NUCLEOTIDE SEQUENCE</scope>
    <source>
        <strain evidence="2">HL-RS19</strain>
    </source>
</reference>
<organism evidence="2 3">
    <name type="scientific">Lacinutrix neustonica</name>
    <dbReference type="NCBI Taxonomy" id="2980107"/>
    <lineage>
        <taxon>Bacteria</taxon>
        <taxon>Pseudomonadati</taxon>
        <taxon>Bacteroidota</taxon>
        <taxon>Flavobacteriia</taxon>
        <taxon>Flavobacteriales</taxon>
        <taxon>Flavobacteriaceae</taxon>
        <taxon>Lacinutrix</taxon>
    </lineage>
</organism>
<evidence type="ECO:0000313" key="2">
    <source>
        <dbReference type="EMBL" id="WAC01921.1"/>
    </source>
</evidence>
<evidence type="ECO:0000313" key="3">
    <source>
        <dbReference type="Proteomes" id="UP001164705"/>
    </source>
</evidence>
<feature type="transmembrane region" description="Helical" evidence="1">
    <location>
        <begin position="71"/>
        <end position="88"/>
    </location>
</feature>
<sequence>MRLPIVIIGLGLHLGIFLEFPIPYFAIGVVAIYFLLVPVSIWDRVILLLFKKNLNIDYQNPSAVNNFHKKGILLIACVLLTLQVNVTMQSPFLKPSLDILIDRLGIKSIVNKTVDGLMILSTKAFGVTKHPVFMDSHFEDYNHIIAVSYIKESEKRFFYQLLMTKEWLEIICKVRYG</sequence>
<accession>A0A9E8MVP6</accession>
<dbReference type="KEGG" id="lnu:N7U66_19075"/>
<dbReference type="RefSeq" id="WP_267676519.1">
    <property type="nucleotide sequence ID" value="NZ_CP113088.1"/>
</dbReference>
<dbReference type="Proteomes" id="UP001164705">
    <property type="component" value="Chromosome"/>
</dbReference>
<name>A0A9E8MVP6_9FLAO</name>
<keyword evidence="1" id="KW-0812">Transmembrane</keyword>
<feature type="transmembrane region" description="Helical" evidence="1">
    <location>
        <begin position="30"/>
        <end position="50"/>
    </location>
</feature>
<dbReference type="AlphaFoldDB" id="A0A9E8MVP6"/>
<evidence type="ECO:0000256" key="1">
    <source>
        <dbReference type="SAM" id="Phobius"/>
    </source>
</evidence>